<protein>
    <submittedName>
        <fullName evidence="2">Uncharacterized protein</fullName>
    </submittedName>
</protein>
<dbReference type="EMBL" id="JADDIV010000003">
    <property type="protein sequence ID" value="MBE7367844.1"/>
    <property type="molecule type" value="Genomic_DNA"/>
</dbReference>
<accession>A0ABR9S325</accession>
<evidence type="ECO:0000313" key="3">
    <source>
        <dbReference type="Proteomes" id="UP000806285"/>
    </source>
</evidence>
<name>A0ABR9S325_9BURK</name>
<organism evidence="2 3">
    <name type="scientific">Ramlibacter pallidus</name>
    <dbReference type="NCBI Taxonomy" id="2780087"/>
    <lineage>
        <taxon>Bacteria</taxon>
        <taxon>Pseudomonadati</taxon>
        <taxon>Pseudomonadota</taxon>
        <taxon>Betaproteobacteria</taxon>
        <taxon>Burkholderiales</taxon>
        <taxon>Comamonadaceae</taxon>
        <taxon>Ramlibacter</taxon>
    </lineage>
</organism>
<feature type="region of interest" description="Disordered" evidence="1">
    <location>
        <begin position="179"/>
        <end position="246"/>
    </location>
</feature>
<feature type="compositionally biased region" description="Basic and acidic residues" evidence="1">
    <location>
        <begin position="188"/>
        <end position="208"/>
    </location>
</feature>
<dbReference type="Proteomes" id="UP000806285">
    <property type="component" value="Unassembled WGS sequence"/>
</dbReference>
<comment type="caution">
    <text evidence="2">The sequence shown here is derived from an EMBL/GenBank/DDBJ whole genome shotgun (WGS) entry which is preliminary data.</text>
</comment>
<dbReference type="RefSeq" id="WP_193676476.1">
    <property type="nucleotide sequence ID" value="NZ_JADDIV010000003.1"/>
</dbReference>
<proteinExistence type="predicted"/>
<reference evidence="2 3" key="1">
    <citation type="submission" date="2020-10" db="EMBL/GenBank/DDBJ databases">
        <title>Ramlibacter sp. HM2 16S ribosomal RNA gene Genome sequencing and assembly.</title>
        <authorList>
            <person name="Kang M."/>
        </authorList>
    </citation>
    <scope>NUCLEOTIDE SEQUENCE [LARGE SCALE GENOMIC DNA]</scope>
    <source>
        <strain evidence="2 3">HM2</strain>
    </source>
</reference>
<keyword evidence="3" id="KW-1185">Reference proteome</keyword>
<feature type="region of interest" description="Disordered" evidence="1">
    <location>
        <begin position="38"/>
        <end position="76"/>
    </location>
</feature>
<evidence type="ECO:0000256" key="1">
    <source>
        <dbReference type="SAM" id="MobiDB-lite"/>
    </source>
</evidence>
<feature type="compositionally biased region" description="Basic and acidic residues" evidence="1">
    <location>
        <begin position="235"/>
        <end position="246"/>
    </location>
</feature>
<sequence length="246" mass="27375">MHTAICTFENAAEADRAVERLLQSGFAREDVHMEHRHADGSPVQGYEDGSAAGIGSNQEPLMHGEPAAAGQANDNWDGQEREVAFDPKLVRRLGNFFERLFGHDEGARDRVAAYNSAVDRGHLVVMVDAGSDEEAERAQSILHGMNPADVSLFQRVGQRPLRELIAEHQASEMEQRFGTARAGMAPSHNRDVRREGEFPREREREGERAMASQGWGEQRRLDLVDDDVPIASPDIRSRGDVDDKPR</sequence>
<evidence type="ECO:0000313" key="2">
    <source>
        <dbReference type="EMBL" id="MBE7367844.1"/>
    </source>
</evidence>
<gene>
    <name evidence="2" type="ORF">IM787_09715</name>
</gene>